<keyword evidence="3 7" id="KW-0560">Oxidoreductase</keyword>
<evidence type="ECO:0000256" key="3">
    <source>
        <dbReference type="ARBA" id="ARBA00023002"/>
    </source>
</evidence>
<dbReference type="Pfam" id="PF01593">
    <property type="entry name" value="Amino_oxidase"/>
    <property type="match status" value="1"/>
</dbReference>
<reference evidence="11" key="1">
    <citation type="submission" date="2020-02" db="EMBL/GenBank/DDBJ databases">
        <title>Identification and distribution of gene clusters putatively required for synthesis of sphingolipid metabolism inhibitors in phylogenetically diverse species of the filamentous fungus Fusarium.</title>
        <authorList>
            <person name="Kim H.-S."/>
            <person name="Busman M."/>
            <person name="Brown D.W."/>
            <person name="Divon H."/>
            <person name="Uhlig S."/>
            <person name="Proctor R.H."/>
        </authorList>
    </citation>
    <scope>NUCLEOTIDE SEQUENCE [LARGE SCALE GENOMIC DNA]</scope>
    <source>
        <strain evidence="11">NRRL 39464</strain>
    </source>
</reference>
<feature type="domain" description="Amine oxidase" evidence="10">
    <location>
        <begin position="655"/>
        <end position="1084"/>
    </location>
</feature>
<comment type="similarity">
    <text evidence="2 7">Belongs to the flavin monoamine oxidase family.</text>
</comment>
<feature type="binding site" evidence="6">
    <location>
        <position position="880"/>
    </location>
    <ligand>
        <name>FAD</name>
        <dbReference type="ChEBI" id="CHEBI:57692"/>
    </ligand>
</feature>
<evidence type="ECO:0000256" key="6">
    <source>
        <dbReference type="PIRSR" id="PIRSR601613-1"/>
    </source>
</evidence>
<gene>
    <name evidence="11" type="ORF">FOXYS1_7616</name>
</gene>
<evidence type="ECO:0000259" key="9">
    <source>
        <dbReference type="Pfam" id="PF00172"/>
    </source>
</evidence>
<dbReference type="InterPro" id="IPR036188">
    <property type="entry name" value="FAD/NAD-bd_sf"/>
</dbReference>
<dbReference type="SUPFAM" id="SSF51905">
    <property type="entry name" value="FAD/NAD(P)-binding domain"/>
    <property type="match status" value="1"/>
</dbReference>
<feature type="binding site" evidence="6">
    <location>
        <position position="987"/>
    </location>
    <ligand>
        <name>substrate</name>
    </ligand>
</feature>
<dbReference type="InterPro" id="IPR021858">
    <property type="entry name" value="Fun_TF"/>
</dbReference>
<evidence type="ECO:0000256" key="1">
    <source>
        <dbReference type="ARBA" id="ARBA00001974"/>
    </source>
</evidence>
<dbReference type="InterPro" id="IPR036864">
    <property type="entry name" value="Zn2-C6_fun-type_DNA-bd_sf"/>
</dbReference>
<dbReference type="Gene3D" id="3.50.50.60">
    <property type="entry name" value="FAD/NAD(P)-binding domain"/>
    <property type="match status" value="2"/>
</dbReference>
<dbReference type="Gene3D" id="4.10.240.10">
    <property type="entry name" value="Zn(2)-C6 fungal-type DNA-binding domain"/>
    <property type="match status" value="1"/>
</dbReference>
<evidence type="ECO:0000256" key="5">
    <source>
        <dbReference type="ARBA" id="ARBA00048448"/>
    </source>
</evidence>
<dbReference type="InterPro" id="IPR002937">
    <property type="entry name" value="Amino_oxidase"/>
</dbReference>
<comment type="catalytic activity">
    <reaction evidence="5">
        <text>a secondary aliphatic amine + O2 + H2O = a primary amine + an aldehyde + H2O2</text>
        <dbReference type="Rhea" id="RHEA:26414"/>
        <dbReference type="ChEBI" id="CHEBI:15377"/>
        <dbReference type="ChEBI" id="CHEBI:15379"/>
        <dbReference type="ChEBI" id="CHEBI:16240"/>
        <dbReference type="ChEBI" id="CHEBI:17478"/>
        <dbReference type="ChEBI" id="CHEBI:58855"/>
        <dbReference type="ChEBI" id="CHEBI:65296"/>
        <dbReference type="EC" id="1.4.3.4"/>
    </reaction>
</comment>
<sequence>MTDESKRCRTKKAKTRSVSSWLFYLQETQKKVKCDEQLPGCKRCAKIGVECPGYHKPVKWSVKYERYMVDSSPTADNSFSWFDSGARNLSNLIRPKSDSESVETQNDNDSEVQAPGPSTQGSSSSLSDVREHLEDMLEMHPPSTLNSEQPSALCDDVQADEEFSLAPDALHDDSLCLTSYTPTLQTSLILDHYFTTVCHFNSSFDSANNPFRSEVARMMADSPLLFGCVLSMSAAHLYQGDKNSSYIPLEFQTEAMSHLSQTLSKLPVSKECEVDDNRPTALVSREKILNVSDDLLLSIIFLGMTAAWHDVSATGLPHLHGSRQLFRSWITLNKLTDIDKRRNMTRTQIFVVSSMVYWEAMSSALFDQQYEGLSHLTIFCDPHPPALIQPCPWTGVATPIFVFLAKTLTLVRNNQALKSLRVFETGEIHRRALYAELLAKATSLEREIVGYRLPYLGLIDDIGDPCTTPDHLLAISRCYRLAALLELYSAFPETTRREERPDGAIDLHHGDDKTHLVMGLAFSILEILEKIPDDSGTISIQLLSLLIAGSVLGPVSPRGEDEGPKRLETLRLRAFVRQRIHKMYAAVRLGPIGNVMLILEEYCILRAVIMPTSKEGYLWTSNGLTTGLETDSVIRGTPEASLLDKYDVVVIGTGFAGLIAARDIGLTAGKVLLVEGRDRIGGRTWTAKALGEEFEMGGTWVHWGQPHVYSEIHRYNLQGNLKTSAGTADAKYTAYTASFAGPSKLDTKETNEAVQRVADAFFAIDGLTSYDLMPYPHDPLREPALWKKYEYLSAKDRLDQLDIPQVEKDMFDAMISSFGSVPGSQCGFVEVLRWYALGGHSMAGVFERAGLCKLGKGGMTSLALSILSEYSGHLLFNTVVEKVDQKSNGVTLTTKNGRRIKANYVISTIPLNCLSDISFNPPLSPLRQEAVKAGHINQGAKIHFKLKQTEPGWFAMASGYGRSPWCFAFSDHNGNTNKNNGTYCIGFGYGGHLADPRASKEIIASFKGHIKPDADVEAYLTHDWMNDNLAKGTWSCWGPGPAMSRWLKELQKPHGRVFFASADWANGWRGFVDGAIESGVTASVGVARLLSGENLASKL</sequence>
<dbReference type="CDD" id="cd00067">
    <property type="entry name" value="GAL4"/>
    <property type="match status" value="1"/>
</dbReference>
<dbReference type="InterPro" id="IPR050703">
    <property type="entry name" value="Flavin_MAO"/>
</dbReference>
<keyword evidence="4" id="KW-0539">Nucleus</keyword>
<keyword evidence="7" id="KW-0285">Flavoprotein</keyword>
<protein>
    <recommendedName>
        <fullName evidence="7">Amine oxidase</fullName>
        <ecNumber evidence="7">1.4.3.-</ecNumber>
    </recommendedName>
</protein>
<evidence type="ECO:0000313" key="12">
    <source>
        <dbReference type="Proteomes" id="UP000558688"/>
    </source>
</evidence>
<organism evidence="11 12">
    <name type="scientific">Fusarium oxysporum</name>
    <name type="common">Fusarium vascular wilt</name>
    <dbReference type="NCBI Taxonomy" id="5507"/>
    <lineage>
        <taxon>Eukaryota</taxon>
        <taxon>Fungi</taxon>
        <taxon>Dikarya</taxon>
        <taxon>Ascomycota</taxon>
        <taxon>Pezizomycotina</taxon>
        <taxon>Sordariomycetes</taxon>
        <taxon>Hypocreomycetidae</taxon>
        <taxon>Hypocreales</taxon>
        <taxon>Nectriaceae</taxon>
        <taxon>Fusarium</taxon>
        <taxon>Fusarium oxysporum species complex</taxon>
    </lineage>
</organism>
<dbReference type="GO" id="GO:0008270">
    <property type="term" value="F:zinc ion binding"/>
    <property type="evidence" value="ECO:0007669"/>
    <property type="project" value="InterPro"/>
</dbReference>
<name>A0A8H5ABE8_FUSOX</name>
<evidence type="ECO:0000313" key="11">
    <source>
        <dbReference type="EMBL" id="KAF5261685.1"/>
    </source>
</evidence>
<dbReference type="Proteomes" id="UP000558688">
    <property type="component" value="Unassembled WGS sequence"/>
</dbReference>
<dbReference type="SUPFAM" id="SSF57701">
    <property type="entry name" value="Zn2/Cys6 DNA-binding domain"/>
    <property type="match status" value="1"/>
</dbReference>
<dbReference type="PANTHER" id="PTHR43563:SF1">
    <property type="entry name" value="AMINE OXIDASE [FLAVIN-CONTAINING] B"/>
    <property type="match status" value="1"/>
</dbReference>
<feature type="domain" description="Zn(2)-C6 fungal-type" evidence="9">
    <location>
        <begin position="29"/>
        <end position="61"/>
    </location>
</feature>
<dbReference type="EMBL" id="JAAFOW010001234">
    <property type="protein sequence ID" value="KAF5261685.1"/>
    <property type="molecule type" value="Genomic_DNA"/>
</dbReference>
<evidence type="ECO:0000256" key="7">
    <source>
        <dbReference type="RuleBase" id="RU362067"/>
    </source>
</evidence>
<proteinExistence type="inferred from homology"/>
<dbReference type="GO" id="GO:0000981">
    <property type="term" value="F:DNA-binding transcription factor activity, RNA polymerase II-specific"/>
    <property type="evidence" value="ECO:0007669"/>
    <property type="project" value="InterPro"/>
</dbReference>
<evidence type="ECO:0000256" key="2">
    <source>
        <dbReference type="ARBA" id="ARBA00005995"/>
    </source>
</evidence>
<dbReference type="InterPro" id="IPR001138">
    <property type="entry name" value="Zn2Cys6_DnaBD"/>
</dbReference>
<evidence type="ECO:0000256" key="8">
    <source>
        <dbReference type="SAM" id="MobiDB-lite"/>
    </source>
</evidence>
<dbReference type="Gene3D" id="3.90.660.10">
    <property type="match status" value="1"/>
</dbReference>
<dbReference type="GO" id="GO:0097621">
    <property type="term" value="F:monoamine oxidase activity"/>
    <property type="evidence" value="ECO:0007669"/>
    <property type="project" value="UniProtKB-EC"/>
</dbReference>
<comment type="cofactor">
    <cofactor evidence="1 7">
        <name>FAD</name>
        <dbReference type="ChEBI" id="CHEBI:57692"/>
    </cofactor>
</comment>
<dbReference type="PANTHER" id="PTHR43563">
    <property type="entry name" value="AMINE OXIDASE"/>
    <property type="match status" value="1"/>
</dbReference>
<comment type="caution">
    <text evidence="11">The sequence shown here is derived from an EMBL/GenBank/DDBJ whole genome shotgun (WGS) entry which is preliminary data.</text>
</comment>
<dbReference type="AlphaFoldDB" id="A0A8H5ABE8"/>
<dbReference type="EC" id="1.4.3.-" evidence="7"/>
<dbReference type="Pfam" id="PF00172">
    <property type="entry name" value="Zn_clus"/>
    <property type="match status" value="1"/>
</dbReference>
<evidence type="ECO:0000256" key="4">
    <source>
        <dbReference type="ARBA" id="ARBA00023242"/>
    </source>
</evidence>
<dbReference type="PRINTS" id="PR00757">
    <property type="entry name" value="AMINEOXDASEF"/>
</dbReference>
<accession>A0A8H5ABE8</accession>
<keyword evidence="7" id="KW-0274">FAD</keyword>
<evidence type="ECO:0000259" key="10">
    <source>
        <dbReference type="Pfam" id="PF01593"/>
    </source>
</evidence>
<feature type="region of interest" description="Disordered" evidence="8">
    <location>
        <begin position="96"/>
        <end position="128"/>
    </location>
</feature>
<dbReference type="Pfam" id="PF11951">
    <property type="entry name" value="Fungal_trans_2"/>
    <property type="match status" value="1"/>
</dbReference>
<dbReference type="InterPro" id="IPR001613">
    <property type="entry name" value="Flavin_amine_oxidase"/>
</dbReference>